<evidence type="ECO:0000313" key="6">
    <source>
        <dbReference type="Proteomes" id="UP001484535"/>
    </source>
</evidence>
<gene>
    <name evidence="5" type="ORF">ABDJ38_09070</name>
</gene>
<comment type="caution">
    <text evidence="5">The sequence shown here is derived from an EMBL/GenBank/DDBJ whole genome shotgun (WGS) entry which is preliminary data.</text>
</comment>
<dbReference type="PANTHER" id="PTHR43817:SF1">
    <property type="entry name" value="HYDROLASE, FAMILY 43, PUTATIVE (AFU_ORTHOLOGUE AFUA_3G01660)-RELATED"/>
    <property type="match status" value="1"/>
</dbReference>
<dbReference type="InterPro" id="IPR008979">
    <property type="entry name" value="Galactose-bd-like_sf"/>
</dbReference>
<feature type="signal peptide" evidence="4">
    <location>
        <begin position="1"/>
        <end position="23"/>
    </location>
</feature>
<feature type="chain" id="PRO_5046002968" evidence="4">
    <location>
        <begin position="24"/>
        <end position="1118"/>
    </location>
</feature>
<dbReference type="PANTHER" id="PTHR43817">
    <property type="entry name" value="GLYCOSYL HYDROLASE"/>
    <property type="match status" value="1"/>
</dbReference>
<dbReference type="SUPFAM" id="SSF49785">
    <property type="entry name" value="Galactose-binding domain-like"/>
    <property type="match status" value="1"/>
</dbReference>
<dbReference type="Pfam" id="PF17132">
    <property type="entry name" value="Glyco_hydro_106"/>
    <property type="match status" value="1"/>
</dbReference>
<evidence type="ECO:0000256" key="4">
    <source>
        <dbReference type="SAM" id="SignalP"/>
    </source>
</evidence>
<evidence type="ECO:0000256" key="3">
    <source>
        <dbReference type="SAM" id="MobiDB-lite"/>
    </source>
</evidence>
<keyword evidence="2 5" id="KW-0378">Hydrolase</keyword>
<dbReference type="Gene3D" id="2.60.120.260">
    <property type="entry name" value="Galactose-binding domain-like"/>
    <property type="match status" value="1"/>
</dbReference>
<dbReference type="EMBL" id="JBDLBR010000003">
    <property type="protein sequence ID" value="MEN7537321.1"/>
    <property type="molecule type" value="Genomic_DNA"/>
</dbReference>
<accession>A0ABV0CX92</accession>
<reference evidence="5 6" key="1">
    <citation type="submission" date="2024-05" db="EMBL/GenBank/DDBJ databases">
        <authorList>
            <person name="Park S."/>
        </authorList>
    </citation>
    <scope>NUCLEOTIDE SEQUENCE [LARGE SCALE GENOMIC DNA]</scope>
    <source>
        <strain evidence="5 6">DGU5</strain>
    </source>
</reference>
<protein>
    <submittedName>
        <fullName evidence="5">Glycosyl hydrolase</fullName>
    </submittedName>
</protein>
<evidence type="ECO:0000256" key="1">
    <source>
        <dbReference type="ARBA" id="ARBA00022729"/>
    </source>
</evidence>
<dbReference type="RefSeq" id="WP_346784787.1">
    <property type="nucleotide sequence ID" value="NZ_JBDLBR010000003.1"/>
</dbReference>
<organism evidence="5 6">
    <name type="scientific">Aurantiacibacter flavus</name>
    <dbReference type="NCBI Taxonomy" id="3145232"/>
    <lineage>
        <taxon>Bacteria</taxon>
        <taxon>Pseudomonadati</taxon>
        <taxon>Pseudomonadota</taxon>
        <taxon>Alphaproteobacteria</taxon>
        <taxon>Sphingomonadales</taxon>
        <taxon>Erythrobacteraceae</taxon>
        <taxon>Aurantiacibacter</taxon>
    </lineage>
</organism>
<dbReference type="Proteomes" id="UP001484535">
    <property type="component" value="Unassembled WGS sequence"/>
</dbReference>
<proteinExistence type="predicted"/>
<evidence type="ECO:0000313" key="5">
    <source>
        <dbReference type="EMBL" id="MEN7537321.1"/>
    </source>
</evidence>
<keyword evidence="6" id="KW-1185">Reference proteome</keyword>
<keyword evidence="1 4" id="KW-0732">Signal</keyword>
<feature type="region of interest" description="Disordered" evidence="3">
    <location>
        <begin position="23"/>
        <end position="42"/>
    </location>
</feature>
<evidence type="ECO:0000256" key="2">
    <source>
        <dbReference type="ARBA" id="ARBA00022801"/>
    </source>
</evidence>
<sequence>MRPTLALIGVALAPLLAACSSMSPEDGSAVPTTRVAPGDPLMAGFRDPPQRARPRTWWHWMNGNVTTEGIAADLAWMAEIGLGGVQVFDANLQTPQIVDERLVYMTPQWRDAFRFAAKEADRHDLEMAIASSPGWSATGGPWVAPKDGMKKLVWSTTRLAGGVAYSDALTPPPSVTGPYLDAPLQDDMAALSSDAGDQVPQASGSIATIAVPAPPAIEGLPRLKDDAGQPVDGAVLTDGNFATAATIPLEDDRSAAITLEYSQPVTVRSIELFVPGLARPFRAFPLEGTLDAFIDGEWHEQTPLPLSGTPTVMGFDAVTAQRFRIRFAANSDVPDAGGSGGAPGTRGGDVFALGDLQSIPLAEISLSSALRLDHAREKAGFGTVPDFLSVMSGDEQPLGAAPTQVIDLTDRVGEDGRLDWTPPAGTDWTVYRFGWSLTGKTNHPATPEATGLEVDKHDAEAVRRYLQTYLDMYRRAVGNDLLGRAGIEALLTDSIEVGSTNWTPAMEEEFARRRGYSLRPWLPALAGVIIGSPARTERFLYDFRMTMAEMLAENHYGTIAEVAHENGLIVYGEALELGRPMIGDDLDMRRFADIPMAALWTWWRGDNPRWSSLGDMKGAASLAHVYGKPRVAAESMTSAAALWDFAPRDLKRIIDLEFAYGVNLPVIHTSVHVPVEDHKPGLSLLSFGQTFNRNETWADMAGPWIDYIARSAYMLQQGRDVADIAVLTGDDAPLSGRFYEGPPPGLPTRFAYDFVNPRMLAEAISAQDGKLVSEGGASWQALWLGRGQRALTIQTLERLRGLAEAGVTIIGERPQSSPSLADNEQAFARVADDLWSFPNVVEKLDAERFLESDRGLTADFEILEGRADHKILYVHRRSEDADIYYVNNRLNRAEPVMVAFRISGKVPELWDAVTGRARALSYRIEGGRTIVPLVLDPEDAKFVVFREDAEQVQVEVPRHDLVEIGRVDGPWTVRFENGRGAPARIELDRLAPLNEHERDDVKYFSGIATYNTQFSLSSDRLAGPLWIDLGRLGEIAEVYVNGVKAGTSWLAPDQLEIGNLVRPGSNELEVRVANLWVNRLVGDQQPGTEPITFAATPIYTADAPLRASGLIGPVRLLR</sequence>
<dbReference type="PROSITE" id="PS51257">
    <property type="entry name" value="PROKAR_LIPOPROTEIN"/>
    <property type="match status" value="1"/>
</dbReference>
<dbReference type="GO" id="GO:0016787">
    <property type="term" value="F:hydrolase activity"/>
    <property type="evidence" value="ECO:0007669"/>
    <property type="project" value="UniProtKB-KW"/>
</dbReference>
<name>A0ABV0CX92_9SPHN</name>
<dbReference type="NCBIfam" id="NF045579">
    <property type="entry name" value="rhamnoside_JR"/>
    <property type="match status" value="1"/>
</dbReference>